<dbReference type="HAMAP" id="MF_00768">
    <property type="entry name" value="HTH_type_BetI"/>
    <property type="match status" value="1"/>
</dbReference>
<accession>A0A1W2E4R8</accession>
<dbReference type="PROSITE" id="PS01081">
    <property type="entry name" value="HTH_TETR_1"/>
    <property type="match status" value="1"/>
</dbReference>
<sequence>MSIEVRRRKELVIAAIEEIGVQGSLDVTVSKIAKRAGVSSALAFHYFGDKDRLFLSAMRFVLTVYATEVRKSLATADGHHARLRALIHASFTPSNFCNTAIAAWLNFYVLAQRSDEAKRLLWVYQRRLHSNLVHDLKPLTGTNAQAIAERIGGLIDGLYLRFALNPAGLNGESATALVLDALDHEIEAVT</sequence>
<dbReference type="InterPro" id="IPR009057">
    <property type="entry name" value="Homeodomain-like_sf"/>
</dbReference>
<dbReference type="InterPro" id="IPR023772">
    <property type="entry name" value="DNA-bd_HTH_TetR-type_CS"/>
</dbReference>
<dbReference type="InterPro" id="IPR050109">
    <property type="entry name" value="HTH-type_TetR-like_transc_reg"/>
</dbReference>
<keyword evidence="5 7" id="KW-0804">Transcription</keyword>
<organism evidence="10 11">
    <name type="scientific">Primorskyibacter flagellatus</name>
    <dbReference type="NCBI Taxonomy" id="1387277"/>
    <lineage>
        <taxon>Bacteria</taxon>
        <taxon>Pseudomonadati</taxon>
        <taxon>Pseudomonadota</taxon>
        <taxon>Alphaproteobacteria</taxon>
        <taxon>Rhodobacterales</taxon>
        <taxon>Roseobacteraceae</taxon>
        <taxon>Primorskyibacter</taxon>
    </lineage>
</organism>
<dbReference type="PROSITE" id="PS50977">
    <property type="entry name" value="HTH_TETR_2"/>
    <property type="match status" value="1"/>
</dbReference>
<comment type="function">
    <text evidence="7">Repressor involved in choline regulation of the bet genes.</text>
</comment>
<dbReference type="GO" id="GO:0045892">
    <property type="term" value="P:negative regulation of DNA-templated transcription"/>
    <property type="evidence" value="ECO:0007669"/>
    <property type="project" value="UniProtKB-UniRule"/>
</dbReference>
<dbReference type="SUPFAM" id="SSF48498">
    <property type="entry name" value="Tetracyclin repressor-like, C-terminal domain"/>
    <property type="match status" value="1"/>
</dbReference>
<keyword evidence="2 7" id="KW-0678">Repressor</keyword>
<feature type="domain" description="HTH tetR-type" evidence="9">
    <location>
        <begin position="5"/>
        <end position="65"/>
    </location>
</feature>
<dbReference type="RefSeq" id="WP_084354326.1">
    <property type="nucleotide sequence ID" value="NZ_FWYD01000022.1"/>
</dbReference>
<comment type="pathway">
    <text evidence="1 7">Amine and polyamine biosynthesis; betaine biosynthesis via choline pathway [regulation].</text>
</comment>
<dbReference type="Gene3D" id="1.10.357.10">
    <property type="entry name" value="Tetracycline Repressor, domain 2"/>
    <property type="match status" value="1"/>
</dbReference>
<keyword evidence="3 7" id="KW-0805">Transcription regulation</keyword>
<dbReference type="GO" id="GO:0019285">
    <property type="term" value="P:glycine betaine biosynthetic process from choline"/>
    <property type="evidence" value="ECO:0007669"/>
    <property type="project" value="UniProtKB-UniRule"/>
</dbReference>
<evidence type="ECO:0000256" key="7">
    <source>
        <dbReference type="HAMAP-Rule" id="MF_00768"/>
    </source>
</evidence>
<evidence type="ECO:0000313" key="11">
    <source>
        <dbReference type="Proteomes" id="UP000192330"/>
    </source>
</evidence>
<dbReference type="UniPathway" id="UPA00529"/>
<dbReference type="Pfam" id="PF00440">
    <property type="entry name" value="TetR_N"/>
    <property type="match status" value="1"/>
</dbReference>
<reference evidence="10 11" key="1">
    <citation type="submission" date="2017-04" db="EMBL/GenBank/DDBJ databases">
        <authorList>
            <person name="Afonso C.L."/>
            <person name="Miller P.J."/>
            <person name="Scott M.A."/>
            <person name="Spackman E."/>
            <person name="Goraichik I."/>
            <person name="Dimitrov K.M."/>
            <person name="Suarez D.L."/>
            <person name="Swayne D.E."/>
        </authorList>
    </citation>
    <scope>NUCLEOTIDE SEQUENCE [LARGE SCALE GENOMIC DNA]</scope>
    <source>
        <strain evidence="10 11">CGMCC 1.12644</strain>
    </source>
</reference>
<evidence type="ECO:0000313" key="10">
    <source>
        <dbReference type="EMBL" id="SMD04759.1"/>
    </source>
</evidence>
<evidence type="ECO:0000256" key="4">
    <source>
        <dbReference type="ARBA" id="ARBA00023125"/>
    </source>
</evidence>
<evidence type="ECO:0000256" key="1">
    <source>
        <dbReference type="ARBA" id="ARBA00004719"/>
    </source>
</evidence>
<dbReference type="EMBL" id="FWYD01000022">
    <property type="protein sequence ID" value="SMD04759.1"/>
    <property type="molecule type" value="Genomic_DNA"/>
</dbReference>
<dbReference type="InterPro" id="IPR001647">
    <property type="entry name" value="HTH_TetR"/>
</dbReference>
<evidence type="ECO:0000256" key="5">
    <source>
        <dbReference type="ARBA" id="ARBA00023163"/>
    </source>
</evidence>
<evidence type="ECO:0000259" key="9">
    <source>
        <dbReference type="PROSITE" id="PS50977"/>
    </source>
</evidence>
<dbReference type="Pfam" id="PF13977">
    <property type="entry name" value="TetR_C_6"/>
    <property type="match status" value="1"/>
</dbReference>
<protein>
    <recommendedName>
        <fullName evidence="7">HTH-type transcriptional regulator BetI</fullName>
    </recommendedName>
</protein>
<dbReference type="PANTHER" id="PTHR30055:SF234">
    <property type="entry name" value="HTH-TYPE TRANSCRIPTIONAL REGULATOR BETI"/>
    <property type="match status" value="1"/>
</dbReference>
<evidence type="ECO:0000256" key="3">
    <source>
        <dbReference type="ARBA" id="ARBA00023015"/>
    </source>
</evidence>
<dbReference type="SUPFAM" id="SSF46689">
    <property type="entry name" value="Homeodomain-like"/>
    <property type="match status" value="1"/>
</dbReference>
<evidence type="ECO:0000256" key="6">
    <source>
        <dbReference type="ARBA" id="ARBA00024936"/>
    </source>
</evidence>
<dbReference type="InterPro" id="IPR036271">
    <property type="entry name" value="Tet_transcr_reg_TetR-rel_C_sf"/>
</dbReference>
<evidence type="ECO:0000256" key="8">
    <source>
        <dbReference type="PROSITE-ProRule" id="PRU00335"/>
    </source>
</evidence>
<dbReference type="AlphaFoldDB" id="A0A1W2E4R8"/>
<feature type="DNA-binding region" description="H-T-H motif" evidence="7 8">
    <location>
        <begin position="28"/>
        <end position="47"/>
    </location>
</feature>
<keyword evidence="11" id="KW-1185">Reference proteome</keyword>
<dbReference type="OrthoDB" id="7618612at2"/>
<dbReference type="Proteomes" id="UP000192330">
    <property type="component" value="Unassembled WGS sequence"/>
</dbReference>
<dbReference type="GO" id="GO:0003700">
    <property type="term" value="F:DNA-binding transcription factor activity"/>
    <property type="evidence" value="ECO:0007669"/>
    <property type="project" value="UniProtKB-UniRule"/>
</dbReference>
<dbReference type="GO" id="GO:0000976">
    <property type="term" value="F:transcription cis-regulatory region binding"/>
    <property type="evidence" value="ECO:0007669"/>
    <property type="project" value="TreeGrafter"/>
</dbReference>
<dbReference type="NCBIfam" id="NF001978">
    <property type="entry name" value="PRK00767.1"/>
    <property type="match status" value="1"/>
</dbReference>
<proteinExistence type="inferred from homology"/>
<dbReference type="InterPro" id="IPR039538">
    <property type="entry name" value="BetI_C"/>
</dbReference>
<dbReference type="PANTHER" id="PTHR30055">
    <property type="entry name" value="HTH-TYPE TRANSCRIPTIONAL REGULATOR RUTR"/>
    <property type="match status" value="1"/>
</dbReference>
<dbReference type="InterPro" id="IPR017757">
    <property type="entry name" value="Tscrpt_rep_BetI"/>
</dbReference>
<keyword evidence="4 7" id="KW-0238">DNA-binding</keyword>
<dbReference type="STRING" id="1387277.SAMN06295998_12243"/>
<comment type="function">
    <text evidence="6">Repressor involved in the biosynthesis of the osmoprotectant glycine betaine. It represses transcription of the choline transporter BetT and the genes of BetAB involved in the synthesis of glycine betaine.</text>
</comment>
<name>A0A1W2E4R8_9RHOB</name>
<gene>
    <name evidence="7" type="primary">betI</name>
    <name evidence="10" type="ORF">SAMN06295998_12243</name>
</gene>
<evidence type="ECO:0000256" key="2">
    <source>
        <dbReference type="ARBA" id="ARBA00022491"/>
    </source>
</evidence>